<accession>A0A5J4K1S8</accession>
<reference evidence="2 3" key="1">
    <citation type="journal article" date="2019" name="Int. J. Syst. Evol. Microbiol.">
        <title>Thermogemmatispora aurantia sp. nov. and Thermogemmatispora argillosa sp. nov., within the class Ktedonobacteria, and emended description of the genus Thermogemmatispora.</title>
        <authorList>
            <person name="Zheng Y."/>
            <person name="Wang C.M."/>
            <person name="Sakai Y."/>
            <person name="Abe K."/>
            <person name="Yokota A."/>
            <person name="Yabe S."/>
        </authorList>
    </citation>
    <scope>NUCLEOTIDE SEQUENCE [LARGE SCALE GENOMIC DNA]</scope>
    <source>
        <strain evidence="2 3">A1-2</strain>
    </source>
</reference>
<organism evidence="2 3">
    <name type="scientific">Thermogemmatispora aurantia</name>
    <dbReference type="NCBI Taxonomy" id="2045279"/>
    <lineage>
        <taxon>Bacteria</taxon>
        <taxon>Bacillati</taxon>
        <taxon>Chloroflexota</taxon>
        <taxon>Ktedonobacteria</taxon>
        <taxon>Thermogemmatisporales</taxon>
        <taxon>Thermogemmatisporaceae</taxon>
        <taxon>Thermogemmatispora</taxon>
    </lineage>
</organism>
<dbReference type="Proteomes" id="UP000334820">
    <property type="component" value="Unassembled WGS sequence"/>
</dbReference>
<dbReference type="Gene3D" id="3.20.20.210">
    <property type="match status" value="1"/>
</dbReference>
<proteinExistence type="predicted"/>
<dbReference type="GO" id="GO:0004853">
    <property type="term" value="F:uroporphyrinogen decarboxylase activity"/>
    <property type="evidence" value="ECO:0007669"/>
    <property type="project" value="InterPro"/>
</dbReference>
<dbReference type="Pfam" id="PF01208">
    <property type="entry name" value="URO-D"/>
    <property type="match status" value="1"/>
</dbReference>
<dbReference type="AlphaFoldDB" id="A0A5J4K1S8"/>
<dbReference type="PANTHER" id="PTHR47099">
    <property type="entry name" value="METHYLCOBAMIDE:COM METHYLTRANSFERASE MTBA"/>
    <property type="match status" value="1"/>
</dbReference>
<dbReference type="InterPro" id="IPR000257">
    <property type="entry name" value="Uroporphyrinogen_deCOase"/>
</dbReference>
<gene>
    <name evidence="2" type="ORF">KTAU_03510</name>
</gene>
<dbReference type="RefSeq" id="WP_228026278.1">
    <property type="nucleotide sequence ID" value="NZ_BKZV01000001.1"/>
</dbReference>
<dbReference type="InterPro" id="IPR038071">
    <property type="entry name" value="UROD/MetE-like_sf"/>
</dbReference>
<dbReference type="InterPro" id="IPR052024">
    <property type="entry name" value="Methanogen_methyltrans"/>
</dbReference>
<name>A0A5J4K1S8_9CHLR</name>
<protein>
    <submittedName>
        <fullName evidence="2">Uroporphyrinogen decarboxylase</fullName>
    </submittedName>
</protein>
<dbReference type="GO" id="GO:0006779">
    <property type="term" value="P:porphyrin-containing compound biosynthetic process"/>
    <property type="evidence" value="ECO:0007669"/>
    <property type="project" value="InterPro"/>
</dbReference>
<feature type="domain" description="Uroporphyrinogen decarboxylase (URO-D)" evidence="1">
    <location>
        <begin position="86"/>
        <end position="307"/>
    </location>
</feature>
<evidence type="ECO:0000313" key="2">
    <source>
        <dbReference type="EMBL" id="GER81713.1"/>
    </source>
</evidence>
<sequence>MAQTMTPYERVRAALAGEAVDRVPFVFWHHFRPEGSGERLAQLTLEFFVEKFALDIIKVMPDLPYPLPTDGSARLEELAAHPRLDLTTPSFREQLVCIRAIRQRVGTEYPLIVTLFSPLTYVLRAIGKRQGVAAIRANPEAARQAMETIAANLRLLMSEAIKAGASGIFFSCMGATTADFTREEYRTLGRPYDLAALEGAQDGWLNIVHVHADPDQSEDEVYFESFTDYPVQVMSWSDRLTGPSLSEALQLTSKTLMGGLHERGPLTRGSEEELKNEMLSAISQTNARRLILANGCSVPDETPEEWLHLARRLLETSGLTRSQ</sequence>
<dbReference type="EMBL" id="BKZV01000001">
    <property type="protein sequence ID" value="GER81713.1"/>
    <property type="molecule type" value="Genomic_DNA"/>
</dbReference>
<dbReference type="SUPFAM" id="SSF51726">
    <property type="entry name" value="UROD/MetE-like"/>
    <property type="match status" value="1"/>
</dbReference>
<dbReference type="PANTHER" id="PTHR47099:SF1">
    <property type="entry name" value="METHYLCOBAMIDE:COM METHYLTRANSFERASE MTBA"/>
    <property type="match status" value="1"/>
</dbReference>
<evidence type="ECO:0000313" key="3">
    <source>
        <dbReference type="Proteomes" id="UP000334820"/>
    </source>
</evidence>
<keyword evidence="3" id="KW-1185">Reference proteome</keyword>
<comment type="caution">
    <text evidence="2">The sequence shown here is derived from an EMBL/GenBank/DDBJ whole genome shotgun (WGS) entry which is preliminary data.</text>
</comment>
<evidence type="ECO:0000259" key="1">
    <source>
        <dbReference type="Pfam" id="PF01208"/>
    </source>
</evidence>